<dbReference type="RefSeq" id="WP_213005610.1">
    <property type="nucleotide sequence ID" value="NZ_BOQN01000017.1"/>
</dbReference>
<evidence type="ECO:0000313" key="3">
    <source>
        <dbReference type="Proteomes" id="UP000677082"/>
    </source>
</evidence>
<dbReference type="EMBL" id="BOQN01000017">
    <property type="protein sequence ID" value="GIM89649.1"/>
    <property type="molecule type" value="Genomic_DNA"/>
</dbReference>
<reference evidence="2 3" key="1">
    <citation type="submission" date="2021-03" db="EMBL/GenBank/DDBJ databases">
        <title>Whole genome shotgun sequence of Actinoplanes toevensis NBRC 105298.</title>
        <authorList>
            <person name="Komaki H."/>
            <person name="Tamura T."/>
        </authorList>
    </citation>
    <scope>NUCLEOTIDE SEQUENCE [LARGE SCALE GENOMIC DNA]</scope>
    <source>
        <strain evidence="2 3">NBRC 105298</strain>
    </source>
</reference>
<keyword evidence="3" id="KW-1185">Reference proteome</keyword>
<sequence>MSLFGAAADLGEGPPPPIPGDQRCCAADDNPDVLTLVGIDAGCPPGWHAAFEEAAPPTTTAGPLPSGAARSRAATAAVSPGAVAAEASAVAVGSRRRSVRRPGLTA</sequence>
<dbReference type="AlphaFoldDB" id="A0A919T5C1"/>
<gene>
    <name evidence="2" type="ORF">Ato02nite_014420</name>
</gene>
<accession>A0A919T5C1</accession>
<feature type="region of interest" description="Disordered" evidence="1">
    <location>
        <begin position="87"/>
        <end position="106"/>
    </location>
</feature>
<proteinExistence type="predicted"/>
<feature type="region of interest" description="Disordered" evidence="1">
    <location>
        <begin position="1"/>
        <end position="20"/>
    </location>
</feature>
<protein>
    <submittedName>
        <fullName evidence="2">Uncharacterized protein</fullName>
    </submittedName>
</protein>
<evidence type="ECO:0000313" key="2">
    <source>
        <dbReference type="EMBL" id="GIM89649.1"/>
    </source>
</evidence>
<comment type="caution">
    <text evidence="2">The sequence shown here is derived from an EMBL/GenBank/DDBJ whole genome shotgun (WGS) entry which is preliminary data.</text>
</comment>
<evidence type="ECO:0000256" key="1">
    <source>
        <dbReference type="SAM" id="MobiDB-lite"/>
    </source>
</evidence>
<dbReference type="Proteomes" id="UP000677082">
    <property type="component" value="Unassembled WGS sequence"/>
</dbReference>
<name>A0A919T5C1_9ACTN</name>
<organism evidence="2 3">
    <name type="scientific">Paractinoplanes toevensis</name>
    <dbReference type="NCBI Taxonomy" id="571911"/>
    <lineage>
        <taxon>Bacteria</taxon>
        <taxon>Bacillati</taxon>
        <taxon>Actinomycetota</taxon>
        <taxon>Actinomycetes</taxon>
        <taxon>Micromonosporales</taxon>
        <taxon>Micromonosporaceae</taxon>
        <taxon>Paractinoplanes</taxon>
    </lineage>
</organism>